<dbReference type="Gene3D" id="1.10.287.130">
    <property type="match status" value="1"/>
</dbReference>
<dbReference type="KEGG" id="ahs:AHALO_0655"/>
<keyword evidence="7" id="KW-0067">ATP-binding</keyword>
<dbReference type="SMART" id="SM00387">
    <property type="entry name" value="HATPase_c"/>
    <property type="match status" value="1"/>
</dbReference>
<keyword evidence="9" id="KW-0472">Membrane</keyword>
<dbReference type="OrthoDB" id="5344284at2"/>
<dbReference type="Pfam" id="PF02518">
    <property type="entry name" value="HATPase_c"/>
    <property type="match status" value="1"/>
</dbReference>
<dbReference type="InterPro" id="IPR011623">
    <property type="entry name" value="7TMR_DISM_rcpt_extracell_dom1"/>
</dbReference>
<dbReference type="InterPro" id="IPR003594">
    <property type="entry name" value="HATPase_dom"/>
</dbReference>
<dbReference type="InterPro" id="IPR005467">
    <property type="entry name" value="His_kinase_dom"/>
</dbReference>
<dbReference type="AlphaFoldDB" id="A0A2N1J3M1"/>
<gene>
    <name evidence="11" type="ORF">CP960_06265</name>
</gene>
<evidence type="ECO:0000256" key="1">
    <source>
        <dbReference type="ARBA" id="ARBA00000085"/>
    </source>
</evidence>
<evidence type="ECO:0000256" key="4">
    <source>
        <dbReference type="ARBA" id="ARBA00022679"/>
    </source>
</evidence>
<evidence type="ECO:0000256" key="8">
    <source>
        <dbReference type="ARBA" id="ARBA00023012"/>
    </source>
</evidence>
<dbReference type="PRINTS" id="PR00344">
    <property type="entry name" value="BCTRLSENSOR"/>
</dbReference>
<keyword evidence="6 11" id="KW-0418">Kinase</keyword>
<accession>A0A2N1J3M1</accession>
<feature type="transmembrane region" description="Helical" evidence="9">
    <location>
        <begin position="240"/>
        <end position="260"/>
    </location>
</feature>
<dbReference type="RefSeq" id="WP_101184558.1">
    <property type="nucleotide sequence ID" value="NZ_CP031218.1"/>
</dbReference>
<dbReference type="Pfam" id="PF07695">
    <property type="entry name" value="7TMR-DISM_7TM"/>
    <property type="match status" value="1"/>
</dbReference>
<keyword evidence="9" id="KW-0812">Transmembrane</keyword>
<dbReference type="Proteomes" id="UP000233248">
    <property type="component" value="Unassembled WGS sequence"/>
</dbReference>
<reference evidence="11 12" key="1">
    <citation type="submission" date="2017-09" db="EMBL/GenBank/DDBJ databases">
        <title>Genomics of the genus Arcobacter.</title>
        <authorList>
            <person name="Perez-Cataluna A."/>
            <person name="Figueras M.J."/>
            <person name="Salas-Masso N."/>
        </authorList>
    </citation>
    <scope>NUCLEOTIDE SEQUENCE [LARGE SCALE GENOMIC DNA]</scope>
    <source>
        <strain evidence="11 12">DSM 18005</strain>
    </source>
</reference>
<evidence type="ECO:0000256" key="3">
    <source>
        <dbReference type="ARBA" id="ARBA00022553"/>
    </source>
</evidence>
<dbReference type="PANTHER" id="PTHR43065">
    <property type="entry name" value="SENSOR HISTIDINE KINASE"/>
    <property type="match status" value="1"/>
</dbReference>
<keyword evidence="3" id="KW-0597">Phosphoprotein</keyword>
<evidence type="ECO:0000313" key="11">
    <source>
        <dbReference type="EMBL" id="PKI81161.1"/>
    </source>
</evidence>
<keyword evidence="4" id="KW-0808">Transferase</keyword>
<comment type="caution">
    <text evidence="11">The sequence shown here is derived from an EMBL/GenBank/DDBJ whole genome shotgun (WGS) entry which is preliminary data.</text>
</comment>
<dbReference type="GO" id="GO:0005524">
    <property type="term" value="F:ATP binding"/>
    <property type="evidence" value="ECO:0007669"/>
    <property type="project" value="UniProtKB-KW"/>
</dbReference>
<dbReference type="GO" id="GO:0000160">
    <property type="term" value="P:phosphorelay signal transduction system"/>
    <property type="evidence" value="ECO:0007669"/>
    <property type="project" value="UniProtKB-KW"/>
</dbReference>
<feature type="transmembrane region" description="Helical" evidence="9">
    <location>
        <begin position="301"/>
        <end position="321"/>
    </location>
</feature>
<protein>
    <recommendedName>
        <fullName evidence="2">histidine kinase</fullName>
        <ecNumber evidence="2">2.7.13.3</ecNumber>
    </recommendedName>
</protein>
<keyword evidence="5" id="KW-0547">Nucleotide-binding</keyword>
<evidence type="ECO:0000256" key="6">
    <source>
        <dbReference type="ARBA" id="ARBA00022777"/>
    </source>
</evidence>
<feature type="transmembrane region" description="Helical" evidence="9">
    <location>
        <begin position="204"/>
        <end position="228"/>
    </location>
</feature>
<keyword evidence="12" id="KW-1185">Reference proteome</keyword>
<evidence type="ECO:0000256" key="9">
    <source>
        <dbReference type="SAM" id="Phobius"/>
    </source>
</evidence>
<dbReference type="InterPro" id="IPR036890">
    <property type="entry name" value="HATPase_C_sf"/>
</dbReference>
<evidence type="ECO:0000256" key="7">
    <source>
        <dbReference type="ARBA" id="ARBA00022840"/>
    </source>
</evidence>
<proteinExistence type="predicted"/>
<dbReference type="SUPFAM" id="SSF55874">
    <property type="entry name" value="ATPase domain of HSP90 chaperone/DNA topoisomerase II/histidine kinase"/>
    <property type="match status" value="1"/>
</dbReference>
<dbReference type="EMBL" id="NXIF01000023">
    <property type="protein sequence ID" value="PKI81161.1"/>
    <property type="molecule type" value="Genomic_DNA"/>
</dbReference>
<dbReference type="Gene3D" id="3.30.565.10">
    <property type="entry name" value="Histidine kinase-like ATPase, C-terminal domain"/>
    <property type="match status" value="1"/>
</dbReference>
<feature type="transmembrane region" description="Helical" evidence="9">
    <location>
        <begin position="176"/>
        <end position="197"/>
    </location>
</feature>
<comment type="catalytic activity">
    <reaction evidence="1">
        <text>ATP + protein L-histidine = ADP + protein N-phospho-L-histidine.</text>
        <dbReference type="EC" id="2.7.13.3"/>
    </reaction>
</comment>
<evidence type="ECO:0000259" key="10">
    <source>
        <dbReference type="PROSITE" id="PS50109"/>
    </source>
</evidence>
<feature type="transmembrane region" description="Helical" evidence="9">
    <location>
        <begin position="359"/>
        <end position="379"/>
    </location>
</feature>
<sequence>MRILLLILFYISYSFSSTIFVKIDTKNIDTKSYQKIYFDNTSRLTIGDIVKIDNFKKIEGTNFKAHKNRTIWAKFAIKNIDVIQKKLFFENIKPGIDKIDVYIFKNKKPLRKIELGDLRDINNRALQVRKSTFSLKLEPKALYEIYTKYDSTSSINTSWNILDIKSFVKSQTLESIAWGIFIGIVVTLVLYNLIVFFTMKEISFLIYSFMSCFFAIYQLLVNGFFYHLNLGIDLNILTNSSWTFGYLAQAFIVLFPLAFFKPKKNSFIFWYLVTLFFINIACVGLYSLGYENPDYRYYTKYTDLVTFMTIPTLVIVSIWAVKNKLAGSSFYLLGQVSYLTLVFFGLFVTIGYIEPIKNSWAIIPLGIILDIIFLSLALYMKIKKVEQERLQNEQLLISQSRFSSIGQNIADLTHQWKTPIAQLGSQIALLKATYHLDRQNLEKSVIETLPKMDEGVKFLNETMNDIYNYYSSPLQKDNFNIADEIEVVIRLLKDKITQNHIEIVKEFEDIPYYGHKNCFANSIMSILENSIYQLANYKEKNRKIFLTIKNIDKQILVVIEDNAGGIKTNDFDKLFNIDFSSKKNKGSGIGLALTKRLVQTKLKGTINASNGKQGAIFKILFPK</sequence>
<feature type="transmembrane region" description="Helical" evidence="9">
    <location>
        <begin position="267"/>
        <end position="289"/>
    </location>
</feature>
<dbReference type="InterPro" id="IPR011622">
    <property type="entry name" value="7TMR_DISM_rcpt_extracell_dom2"/>
</dbReference>
<dbReference type="GO" id="GO:0004673">
    <property type="term" value="F:protein histidine kinase activity"/>
    <property type="evidence" value="ECO:0007669"/>
    <property type="project" value="UniProtKB-EC"/>
</dbReference>
<organism evidence="11 12">
    <name type="scientific">Malaciobacter halophilus</name>
    <dbReference type="NCBI Taxonomy" id="197482"/>
    <lineage>
        <taxon>Bacteria</taxon>
        <taxon>Pseudomonadati</taxon>
        <taxon>Campylobacterota</taxon>
        <taxon>Epsilonproteobacteria</taxon>
        <taxon>Campylobacterales</taxon>
        <taxon>Arcobacteraceae</taxon>
        <taxon>Malaciobacter</taxon>
    </lineage>
</organism>
<dbReference type="PANTHER" id="PTHR43065:SF10">
    <property type="entry name" value="PEROXIDE STRESS-ACTIVATED HISTIDINE KINASE MAK3"/>
    <property type="match status" value="1"/>
</dbReference>
<dbReference type="EC" id="2.7.13.3" evidence="2"/>
<dbReference type="Gene3D" id="2.60.40.2380">
    <property type="match status" value="1"/>
</dbReference>
<dbReference type="PROSITE" id="PS50109">
    <property type="entry name" value="HIS_KIN"/>
    <property type="match status" value="1"/>
</dbReference>
<feature type="domain" description="Histidine kinase" evidence="10">
    <location>
        <begin position="411"/>
        <end position="623"/>
    </location>
</feature>
<keyword evidence="8" id="KW-0902">Two-component regulatory system</keyword>
<dbReference type="Pfam" id="PF07696">
    <property type="entry name" value="7TMR-DISMED2"/>
    <property type="match status" value="1"/>
</dbReference>
<evidence type="ECO:0000256" key="5">
    <source>
        <dbReference type="ARBA" id="ARBA00022741"/>
    </source>
</evidence>
<feature type="transmembrane region" description="Helical" evidence="9">
    <location>
        <begin position="330"/>
        <end position="353"/>
    </location>
</feature>
<keyword evidence="9" id="KW-1133">Transmembrane helix</keyword>
<evidence type="ECO:0000256" key="2">
    <source>
        <dbReference type="ARBA" id="ARBA00012438"/>
    </source>
</evidence>
<dbReference type="InterPro" id="IPR004358">
    <property type="entry name" value="Sig_transdc_His_kin-like_C"/>
</dbReference>
<evidence type="ECO:0000313" key="12">
    <source>
        <dbReference type="Proteomes" id="UP000233248"/>
    </source>
</evidence>
<name>A0A2N1J3M1_9BACT</name>